<evidence type="ECO:0000259" key="3">
    <source>
        <dbReference type="Pfam" id="PF07714"/>
    </source>
</evidence>
<dbReference type="InterPro" id="IPR001245">
    <property type="entry name" value="Ser-Thr/Tyr_kinase_cat_dom"/>
</dbReference>
<dbReference type="InterPro" id="IPR045274">
    <property type="entry name" value="WAK-like"/>
</dbReference>
<dbReference type="PANTHER" id="PTHR27005">
    <property type="entry name" value="WALL-ASSOCIATED RECEPTOR KINASE-LIKE 21"/>
    <property type="match status" value="1"/>
</dbReference>
<reference evidence="4" key="1">
    <citation type="submission" date="2014-09" db="EMBL/GenBank/DDBJ databases">
        <authorList>
            <person name="Magalhaes I.L.F."/>
            <person name="Oliveira U."/>
            <person name="Santos F.R."/>
            <person name="Vidigal T.H.D.A."/>
            <person name="Brescovit A.D."/>
            <person name="Santos A.J."/>
        </authorList>
    </citation>
    <scope>NUCLEOTIDE SEQUENCE</scope>
    <source>
        <tissue evidence="4">Shoot tissue taken approximately 20 cm above the soil surface</tissue>
    </source>
</reference>
<dbReference type="PANTHER" id="PTHR27005:SF505">
    <property type="entry name" value="PROTEIN KINASE DOMAIN-CONTAINING PROTEIN"/>
    <property type="match status" value="1"/>
</dbReference>
<dbReference type="SUPFAM" id="SSF56112">
    <property type="entry name" value="Protein kinase-like (PK-like)"/>
    <property type="match status" value="1"/>
</dbReference>
<dbReference type="EMBL" id="GBRH01245470">
    <property type="protein sequence ID" value="JAD52425.1"/>
    <property type="molecule type" value="Transcribed_RNA"/>
</dbReference>
<keyword evidence="2" id="KW-0067">ATP-binding</keyword>
<dbReference type="GO" id="GO:0004674">
    <property type="term" value="F:protein serine/threonine kinase activity"/>
    <property type="evidence" value="ECO:0007669"/>
    <property type="project" value="TreeGrafter"/>
</dbReference>
<name>A0A0A9AU19_ARUDO</name>
<dbReference type="GO" id="GO:0007166">
    <property type="term" value="P:cell surface receptor signaling pathway"/>
    <property type="evidence" value="ECO:0007669"/>
    <property type="project" value="InterPro"/>
</dbReference>
<reference evidence="4" key="2">
    <citation type="journal article" date="2015" name="Data Brief">
        <title>Shoot transcriptome of the giant reed, Arundo donax.</title>
        <authorList>
            <person name="Barrero R.A."/>
            <person name="Guerrero F.D."/>
            <person name="Moolhuijzen P."/>
            <person name="Goolsby J.A."/>
            <person name="Tidwell J."/>
            <person name="Bellgard S.E."/>
            <person name="Bellgard M.I."/>
        </authorList>
    </citation>
    <scope>NUCLEOTIDE SEQUENCE</scope>
    <source>
        <tissue evidence="4">Shoot tissue taken approximately 20 cm above the soil surface</tissue>
    </source>
</reference>
<dbReference type="GO" id="GO:0005886">
    <property type="term" value="C:plasma membrane"/>
    <property type="evidence" value="ECO:0007669"/>
    <property type="project" value="TreeGrafter"/>
</dbReference>
<evidence type="ECO:0000256" key="2">
    <source>
        <dbReference type="ARBA" id="ARBA00022840"/>
    </source>
</evidence>
<feature type="domain" description="Serine-threonine/tyrosine-protein kinase catalytic" evidence="3">
    <location>
        <begin position="7"/>
        <end position="47"/>
    </location>
</feature>
<dbReference type="Pfam" id="PF07714">
    <property type="entry name" value="PK_Tyr_Ser-Thr"/>
    <property type="match status" value="1"/>
</dbReference>
<evidence type="ECO:0000313" key="4">
    <source>
        <dbReference type="EMBL" id="JAD52425.1"/>
    </source>
</evidence>
<keyword evidence="1" id="KW-0547">Nucleotide-binding</keyword>
<evidence type="ECO:0000256" key="1">
    <source>
        <dbReference type="ARBA" id="ARBA00022741"/>
    </source>
</evidence>
<proteinExistence type="predicted"/>
<dbReference type="Gene3D" id="1.10.510.10">
    <property type="entry name" value="Transferase(Phosphotransferase) domain 1"/>
    <property type="match status" value="1"/>
</dbReference>
<accession>A0A0A9AU19</accession>
<sequence length="67" mass="7547">MDPLFARDGCLTVKSDVYSFGVVLVELITRKKATTEDGEVSIVYLFTEALARGMRRVREMFDAEIVS</sequence>
<dbReference type="GO" id="GO:0005524">
    <property type="term" value="F:ATP binding"/>
    <property type="evidence" value="ECO:0007669"/>
    <property type="project" value="UniProtKB-KW"/>
</dbReference>
<protein>
    <recommendedName>
        <fullName evidence="3">Serine-threonine/tyrosine-protein kinase catalytic domain-containing protein</fullName>
    </recommendedName>
</protein>
<dbReference type="AlphaFoldDB" id="A0A0A9AU19"/>
<dbReference type="InterPro" id="IPR011009">
    <property type="entry name" value="Kinase-like_dom_sf"/>
</dbReference>
<organism evidence="4">
    <name type="scientific">Arundo donax</name>
    <name type="common">Giant reed</name>
    <name type="synonym">Donax arundinaceus</name>
    <dbReference type="NCBI Taxonomy" id="35708"/>
    <lineage>
        <taxon>Eukaryota</taxon>
        <taxon>Viridiplantae</taxon>
        <taxon>Streptophyta</taxon>
        <taxon>Embryophyta</taxon>
        <taxon>Tracheophyta</taxon>
        <taxon>Spermatophyta</taxon>
        <taxon>Magnoliopsida</taxon>
        <taxon>Liliopsida</taxon>
        <taxon>Poales</taxon>
        <taxon>Poaceae</taxon>
        <taxon>PACMAD clade</taxon>
        <taxon>Arundinoideae</taxon>
        <taxon>Arundineae</taxon>
        <taxon>Arundo</taxon>
    </lineage>
</organism>